<dbReference type="PANTHER" id="PTHR34107:SF7">
    <property type="entry name" value="SLR2092 PROTEIN"/>
    <property type="match status" value="1"/>
</dbReference>
<keyword evidence="2" id="KW-0255">Endonuclease</keyword>
<organism evidence="2 3">
    <name type="scientific">Chryseosolibacter indicus</name>
    <dbReference type="NCBI Taxonomy" id="2782351"/>
    <lineage>
        <taxon>Bacteria</taxon>
        <taxon>Pseudomonadati</taxon>
        <taxon>Bacteroidota</taxon>
        <taxon>Cytophagia</taxon>
        <taxon>Cytophagales</taxon>
        <taxon>Chryseotaleaceae</taxon>
        <taxon>Chryseosolibacter</taxon>
    </lineage>
</organism>
<dbReference type="Proteomes" id="UP000772618">
    <property type="component" value="Unassembled WGS sequence"/>
</dbReference>
<evidence type="ECO:0000259" key="1">
    <source>
        <dbReference type="Pfam" id="PF05685"/>
    </source>
</evidence>
<keyword evidence="2" id="KW-0540">Nuclease</keyword>
<dbReference type="InterPro" id="IPR012296">
    <property type="entry name" value="Nuclease_put_TT1808"/>
</dbReference>
<name>A0ABS5VQ53_9BACT</name>
<comment type="caution">
    <text evidence="2">The sequence shown here is derived from an EMBL/GenBank/DDBJ whole genome shotgun (WGS) entry which is preliminary data.</text>
</comment>
<dbReference type="CDD" id="cd06260">
    <property type="entry name" value="DUF820-like"/>
    <property type="match status" value="1"/>
</dbReference>
<dbReference type="InterPro" id="IPR008538">
    <property type="entry name" value="Uma2"/>
</dbReference>
<proteinExistence type="predicted"/>
<dbReference type="GO" id="GO:0004519">
    <property type="term" value="F:endonuclease activity"/>
    <property type="evidence" value="ECO:0007669"/>
    <property type="project" value="UniProtKB-KW"/>
</dbReference>
<dbReference type="InterPro" id="IPR011335">
    <property type="entry name" value="Restrct_endonuc-II-like"/>
</dbReference>
<dbReference type="SUPFAM" id="SSF52980">
    <property type="entry name" value="Restriction endonuclease-like"/>
    <property type="match status" value="1"/>
</dbReference>
<evidence type="ECO:0000313" key="3">
    <source>
        <dbReference type="Proteomes" id="UP000772618"/>
    </source>
</evidence>
<sequence>MTDEEFFRFCSENPQLRIERNSSQQIIIMSPTTSLTGKYNTEILRQLSNWNIQQKAGEVFDSSTGFTLPDNSVYSPDASWVSKDKWHNLSEDEKNRFAPICPEFIIEVKSKTDHLPDLKAKMKAWLKNGALLGWLIDPVEEIVYVFKPDVKEEIKIEGFDQKVLGEGPVDGFVLDLTLLK</sequence>
<protein>
    <submittedName>
        <fullName evidence="2">Uma2 family endonuclease</fullName>
    </submittedName>
</protein>
<evidence type="ECO:0000313" key="2">
    <source>
        <dbReference type="EMBL" id="MBT1703148.1"/>
    </source>
</evidence>
<keyword evidence="2" id="KW-0378">Hydrolase</keyword>
<gene>
    <name evidence="2" type="ORF">KK060_07645</name>
</gene>
<dbReference type="EMBL" id="JAHESD010000012">
    <property type="protein sequence ID" value="MBT1703148.1"/>
    <property type="molecule type" value="Genomic_DNA"/>
</dbReference>
<dbReference type="PANTHER" id="PTHR34107">
    <property type="entry name" value="SLL0198 PROTEIN-RELATED"/>
    <property type="match status" value="1"/>
</dbReference>
<feature type="domain" description="Putative restriction endonuclease" evidence="1">
    <location>
        <begin position="4"/>
        <end position="165"/>
    </location>
</feature>
<reference evidence="2 3" key="1">
    <citation type="submission" date="2021-05" db="EMBL/GenBank/DDBJ databases">
        <title>A Polyphasic approach of four new species of the genus Ohtaekwangia: Ohtaekwangia histidinii sp. nov., Ohtaekwangia cretensis sp. nov., Ohtaekwangia indiensis sp. nov., Ohtaekwangia reichenbachii sp. nov. from diverse environment.</title>
        <authorList>
            <person name="Octaviana S."/>
        </authorList>
    </citation>
    <scope>NUCLEOTIDE SEQUENCE [LARGE SCALE GENOMIC DNA]</scope>
    <source>
        <strain evidence="2 3">PWU20</strain>
    </source>
</reference>
<dbReference type="Gene3D" id="3.90.1570.10">
    <property type="entry name" value="tt1808, chain A"/>
    <property type="match status" value="1"/>
</dbReference>
<accession>A0ABS5VQ53</accession>
<keyword evidence="3" id="KW-1185">Reference proteome</keyword>
<dbReference type="Pfam" id="PF05685">
    <property type="entry name" value="Uma2"/>
    <property type="match status" value="1"/>
</dbReference>